<name>A0A9P4NNR9_9PEZI</name>
<protein>
    <submittedName>
        <fullName evidence="1">Uncharacterized protein</fullName>
    </submittedName>
</protein>
<dbReference type="Proteomes" id="UP000800235">
    <property type="component" value="Unassembled WGS sequence"/>
</dbReference>
<evidence type="ECO:0000313" key="2">
    <source>
        <dbReference type="Proteomes" id="UP000800235"/>
    </source>
</evidence>
<organism evidence="1 2">
    <name type="scientific">Tothia fuscella</name>
    <dbReference type="NCBI Taxonomy" id="1048955"/>
    <lineage>
        <taxon>Eukaryota</taxon>
        <taxon>Fungi</taxon>
        <taxon>Dikarya</taxon>
        <taxon>Ascomycota</taxon>
        <taxon>Pezizomycotina</taxon>
        <taxon>Dothideomycetes</taxon>
        <taxon>Pleosporomycetidae</taxon>
        <taxon>Venturiales</taxon>
        <taxon>Cylindrosympodiaceae</taxon>
        <taxon>Tothia</taxon>
    </lineage>
</organism>
<dbReference type="AlphaFoldDB" id="A0A9P4NNR9"/>
<sequence length="158" mass="18582">MPILQLDFRPLYLHQVSNSRRKSQRLPLRAPTQSPCPHPRHFHVTLRTFFFLYKPHRPLNPFPLFIYKNTPSRLLFGGELLIIPIANDCSRGLLVYTPWIYLPFPASLNEHWVGSNLTTFFFLLDPIRRVEQLCCCCARGMWGGRYIPFCARFVLFCL</sequence>
<comment type="caution">
    <text evidence="1">The sequence shown here is derived from an EMBL/GenBank/DDBJ whole genome shotgun (WGS) entry which is preliminary data.</text>
</comment>
<evidence type="ECO:0000313" key="1">
    <source>
        <dbReference type="EMBL" id="KAF2428673.1"/>
    </source>
</evidence>
<reference evidence="1" key="1">
    <citation type="journal article" date="2020" name="Stud. Mycol.">
        <title>101 Dothideomycetes genomes: a test case for predicting lifestyles and emergence of pathogens.</title>
        <authorList>
            <person name="Haridas S."/>
            <person name="Albert R."/>
            <person name="Binder M."/>
            <person name="Bloem J."/>
            <person name="Labutti K."/>
            <person name="Salamov A."/>
            <person name="Andreopoulos B."/>
            <person name="Baker S."/>
            <person name="Barry K."/>
            <person name="Bills G."/>
            <person name="Bluhm B."/>
            <person name="Cannon C."/>
            <person name="Castanera R."/>
            <person name="Culley D."/>
            <person name="Daum C."/>
            <person name="Ezra D."/>
            <person name="Gonzalez J."/>
            <person name="Henrissat B."/>
            <person name="Kuo A."/>
            <person name="Liang C."/>
            <person name="Lipzen A."/>
            <person name="Lutzoni F."/>
            <person name="Magnuson J."/>
            <person name="Mondo S."/>
            <person name="Nolan M."/>
            <person name="Ohm R."/>
            <person name="Pangilinan J."/>
            <person name="Park H.-J."/>
            <person name="Ramirez L."/>
            <person name="Alfaro M."/>
            <person name="Sun H."/>
            <person name="Tritt A."/>
            <person name="Yoshinaga Y."/>
            <person name="Zwiers L.-H."/>
            <person name="Turgeon B."/>
            <person name="Goodwin S."/>
            <person name="Spatafora J."/>
            <person name="Crous P."/>
            <person name="Grigoriev I."/>
        </authorList>
    </citation>
    <scope>NUCLEOTIDE SEQUENCE</scope>
    <source>
        <strain evidence="1">CBS 130266</strain>
    </source>
</reference>
<proteinExistence type="predicted"/>
<dbReference type="EMBL" id="MU007054">
    <property type="protein sequence ID" value="KAF2428673.1"/>
    <property type="molecule type" value="Genomic_DNA"/>
</dbReference>
<keyword evidence="2" id="KW-1185">Reference proteome</keyword>
<gene>
    <name evidence="1" type="ORF">EJ08DRAFT_323457</name>
</gene>
<accession>A0A9P4NNR9</accession>